<keyword evidence="6" id="KW-0564">Palmitate</keyword>
<dbReference type="Gene3D" id="3.40.190.10">
    <property type="entry name" value="Periplasmic binding protein-like II"/>
    <property type="match status" value="1"/>
</dbReference>
<dbReference type="GO" id="GO:0043190">
    <property type="term" value="C:ATP-binding cassette (ABC) transporter complex"/>
    <property type="evidence" value="ECO:0007669"/>
    <property type="project" value="InterPro"/>
</dbReference>
<reference evidence="11" key="1">
    <citation type="submission" date="2016-01" db="EMBL/GenBank/DDBJ databases">
        <authorList>
            <person name="Mitreva M."/>
            <person name="Pepin K.H."/>
            <person name="Mihindukulasuriya K.A."/>
            <person name="Fulton R."/>
            <person name="Fronick C."/>
            <person name="O'Laughlin M."/>
            <person name="Miner T."/>
            <person name="Herter B."/>
            <person name="Rosa B.A."/>
            <person name="Cordes M."/>
            <person name="Tomlinson C."/>
            <person name="Wollam A."/>
            <person name="Palsikar V.B."/>
            <person name="Mardis E.R."/>
            <person name="Wilson R.K."/>
        </authorList>
    </citation>
    <scope>NUCLEOTIDE SEQUENCE [LARGE SCALE GENOMIC DNA]</scope>
    <source>
        <strain evidence="11">GED7749B</strain>
    </source>
</reference>
<feature type="chain" id="PRO_5038749051" evidence="8">
    <location>
        <begin position="23"/>
        <end position="556"/>
    </location>
</feature>
<evidence type="ECO:0000256" key="6">
    <source>
        <dbReference type="ARBA" id="ARBA00023139"/>
    </source>
</evidence>
<organism evidence="10 11">
    <name type="scientific">Heyndrickxia coagulans</name>
    <name type="common">Weizmannia coagulans</name>
    <dbReference type="NCBI Taxonomy" id="1398"/>
    <lineage>
        <taxon>Bacteria</taxon>
        <taxon>Bacillati</taxon>
        <taxon>Bacillota</taxon>
        <taxon>Bacilli</taxon>
        <taxon>Bacillales</taxon>
        <taxon>Bacillaceae</taxon>
        <taxon>Heyndrickxia</taxon>
    </lineage>
</organism>
<sequence length="556" mass="62238">MKKSKFYVFMTLAFALSLVLGACGGGSKNSSSGSSSGSSKTKQVLNMDETAELPTGDPTLATDAASFTVFGNTMEGLYVVGKNDELKLGIAKEEPTVSKDGKTYTFKLRKDAKWSNGDPVTAKDFVYSWQRAVNPKTGSQYAYMFFGVVKNASDINAGKKDLSTLGVKAIDDHTLQVQLEKPVPYLKSLLAFGTYLPLNQKFVESKGSKFGTNSDNMLFNGPFVLKDWNGTGLTWKYVKNPNYYDKKHVKLSQINVQVVKSPSTGVNLYNTGKIDRTVLSAEYAKQYKNNKEAVTNPESSVFYFKYNEVRNGKKTALANKNIRMALAMAYDKKSYVDTVLSNGSIPANGLVPKDFTKDPKNGKDFRTESGSYLQYNPTEAKKYWEKGLKELGKKNLTLEILGDDTDNAKTTGEFFQNQLEKNLPGLTIKLKNVPFKNRLQLDTNQDYDIQVAGWGPDYKDPMTFLDLFVTNGDNNKSGYSNKEYDKLIDEAKNKYGNDPEKRWQIMLQAEKILMDDAAIGPIYQRATLRLVKPYVKGIEYHTFGPDYTFKDAYVQK</sequence>
<gene>
    <name evidence="10" type="ORF">HMPREF3213_03106</name>
</gene>
<keyword evidence="5" id="KW-0571">Peptide transport</keyword>
<evidence type="ECO:0000313" key="11">
    <source>
        <dbReference type="Proteomes" id="UP000070376"/>
    </source>
</evidence>
<keyword evidence="7" id="KW-0449">Lipoprotein</keyword>
<dbReference type="InterPro" id="IPR030678">
    <property type="entry name" value="Peptide/Ni-bd"/>
</dbReference>
<evidence type="ECO:0000256" key="8">
    <source>
        <dbReference type="SAM" id="SignalP"/>
    </source>
</evidence>
<evidence type="ECO:0000256" key="7">
    <source>
        <dbReference type="ARBA" id="ARBA00023288"/>
    </source>
</evidence>
<dbReference type="GO" id="GO:0015833">
    <property type="term" value="P:peptide transport"/>
    <property type="evidence" value="ECO:0007669"/>
    <property type="project" value="UniProtKB-KW"/>
</dbReference>
<dbReference type="PIRSF" id="PIRSF002741">
    <property type="entry name" value="MppA"/>
    <property type="match status" value="1"/>
</dbReference>
<dbReference type="Proteomes" id="UP000070376">
    <property type="component" value="Unassembled WGS sequence"/>
</dbReference>
<dbReference type="InterPro" id="IPR039424">
    <property type="entry name" value="SBP_5"/>
</dbReference>
<dbReference type="FunFam" id="3.90.76.10:FF:000001">
    <property type="entry name" value="Oligopeptide ABC transporter substrate-binding protein"/>
    <property type="match status" value="1"/>
</dbReference>
<dbReference type="CDD" id="cd08504">
    <property type="entry name" value="PBP2_OppA"/>
    <property type="match status" value="1"/>
</dbReference>
<evidence type="ECO:0000313" key="10">
    <source>
        <dbReference type="EMBL" id="KWZ78171.1"/>
    </source>
</evidence>
<dbReference type="GO" id="GO:1904680">
    <property type="term" value="F:peptide transmembrane transporter activity"/>
    <property type="evidence" value="ECO:0007669"/>
    <property type="project" value="TreeGrafter"/>
</dbReference>
<comment type="similarity">
    <text evidence="2">Belongs to the bacterial solute-binding protein 5 family.</text>
</comment>
<evidence type="ECO:0000256" key="4">
    <source>
        <dbReference type="ARBA" id="ARBA00022729"/>
    </source>
</evidence>
<name>A0A133KF43_HEYCO</name>
<evidence type="ECO:0000259" key="9">
    <source>
        <dbReference type="Pfam" id="PF00496"/>
    </source>
</evidence>
<proteinExistence type="inferred from homology"/>
<evidence type="ECO:0000256" key="2">
    <source>
        <dbReference type="ARBA" id="ARBA00005695"/>
    </source>
</evidence>
<evidence type="ECO:0000256" key="5">
    <source>
        <dbReference type="ARBA" id="ARBA00022856"/>
    </source>
</evidence>
<dbReference type="PROSITE" id="PS51257">
    <property type="entry name" value="PROKAR_LIPOPROTEIN"/>
    <property type="match status" value="1"/>
</dbReference>
<comment type="caution">
    <text evidence="10">The sequence shown here is derived from an EMBL/GenBank/DDBJ whole genome shotgun (WGS) entry which is preliminary data.</text>
</comment>
<feature type="domain" description="Solute-binding protein family 5" evidence="9">
    <location>
        <begin position="86"/>
        <end position="475"/>
    </location>
</feature>
<dbReference type="AlphaFoldDB" id="A0A133KF43"/>
<dbReference type="PATRIC" id="fig|1398.22.peg.3110"/>
<evidence type="ECO:0000256" key="1">
    <source>
        <dbReference type="ARBA" id="ARBA00004193"/>
    </source>
</evidence>
<comment type="subcellular location">
    <subcellularLocation>
        <location evidence="1">Cell membrane</location>
        <topology evidence="1">Lipid-anchor</topology>
    </subcellularLocation>
</comment>
<dbReference type="SUPFAM" id="SSF53850">
    <property type="entry name" value="Periplasmic binding protein-like II"/>
    <property type="match status" value="1"/>
</dbReference>
<accession>A0A133KF43</accession>
<dbReference type="InterPro" id="IPR000914">
    <property type="entry name" value="SBP_5_dom"/>
</dbReference>
<protein>
    <submittedName>
        <fullName evidence="10">ABC transporter, substrate-binding protein, family 5</fullName>
    </submittedName>
</protein>
<keyword evidence="3" id="KW-0813">Transport</keyword>
<keyword evidence="4 8" id="KW-0732">Signal</keyword>
<dbReference type="Gene3D" id="3.10.105.10">
    <property type="entry name" value="Dipeptide-binding Protein, Domain 3"/>
    <property type="match status" value="1"/>
</dbReference>
<keyword evidence="5" id="KW-0653">Protein transport</keyword>
<dbReference type="EMBL" id="LRPN01000150">
    <property type="protein sequence ID" value="KWZ78171.1"/>
    <property type="molecule type" value="Genomic_DNA"/>
</dbReference>
<dbReference type="RefSeq" id="WP_061087131.1">
    <property type="nucleotide sequence ID" value="NZ_KQ955905.1"/>
</dbReference>
<dbReference type="PANTHER" id="PTHR30290:SF10">
    <property type="entry name" value="PERIPLASMIC OLIGOPEPTIDE-BINDING PROTEIN-RELATED"/>
    <property type="match status" value="1"/>
</dbReference>
<evidence type="ECO:0000256" key="3">
    <source>
        <dbReference type="ARBA" id="ARBA00022448"/>
    </source>
</evidence>
<dbReference type="PANTHER" id="PTHR30290">
    <property type="entry name" value="PERIPLASMIC BINDING COMPONENT OF ABC TRANSPORTER"/>
    <property type="match status" value="1"/>
</dbReference>
<feature type="signal peptide" evidence="8">
    <location>
        <begin position="1"/>
        <end position="22"/>
    </location>
</feature>
<dbReference type="FunFam" id="3.10.105.10:FF:000001">
    <property type="entry name" value="Oligopeptide ABC transporter, oligopeptide-binding protein"/>
    <property type="match status" value="1"/>
</dbReference>
<dbReference type="Gene3D" id="3.90.76.10">
    <property type="entry name" value="Dipeptide-binding Protein, Domain 1"/>
    <property type="match status" value="1"/>
</dbReference>
<dbReference type="Pfam" id="PF00496">
    <property type="entry name" value="SBP_bac_5"/>
    <property type="match status" value="1"/>
</dbReference>
<dbReference type="GO" id="GO:0030288">
    <property type="term" value="C:outer membrane-bounded periplasmic space"/>
    <property type="evidence" value="ECO:0007669"/>
    <property type="project" value="UniProtKB-ARBA"/>
</dbReference>